<dbReference type="Pfam" id="PF07715">
    <property type="entry name" value="Plug"/>
    <property type="match status" value="1"/>
</dbReference>
<dbReference type="InterPro" id="IPR023996">
    <property type="entry name" value="TonB-dep_OMP_SusC/RagA"/>
</dbReference>
<proteinExistence type="predicted"/>
<dbReference type="InterPro" id="IPR000531">
    <property type="entry name" value="Beta-barrel_TonB"/>
</dbReference>
<evidence type="ECO:0000256" key="3">
    <source>
        <dbReference type="ARBA" id="ARBA00022692"/>
    </source>
</evidence>
<keyword evidence="9" id="KW-0675">Receptor</keyword>
<sequence>MKLHLSNRNQQAFTALLFCASVFAYPSTVQAAQENSFVQNIQQQKQTVSGIVVDTSGLEVIGVSILEKGTNNGIITDIEGKFTLQVNPGATIIVSFIGYVTQELKATPGQPMKIILKEDNQILDEVVVVGFGTQKKVNLTGSVGTISADEIASRPVTNAAQALQGLVPGLQISQSGGSLETNPSINVRGKTTIGKGSSGDPLILIDGMEGDINSINPQDIENISILKDASASSIYGSRAPFGVILITTKSGKAGKTTVNYNNNFRIGTPILMPEMMDSYTFATYFNAAGVNGKEEGHFKPEHLQRIKDYQTGKITESIIPAPNGQYWADGYAEGNDNIDWYDAVYKKHNFSHEHNLSVNGGTEKLGIYASVNYLNQEGLMKWGEEGYQRFTSTAKLSAELAKWARISYNVRFTRVDYKRPSALTDNLYDNLGRQGWPTLPLYDPNGYLYSSPSPVLGLATGGTDKTQTDNLYQQFSLILEPIQHWVTHVDVNYRIKSANRHWDSQQTFNHDVNGNPYLYSSSSNVHEDYLKENYFNINAFSEYNFSLFDDHNFKIMVGFQAENFIQKKFGLQREGIMIPSLPEVDTSTGMGPDGNPVTPATNGASAEWSTAGFFGRLNYDYKGRYLLEANVRYDGTSRFRKDQRWNVFPSFSVGWNVAHEAFWENWVDVINSLKLRASYGELGNQNTKEWYPTYQILSVKASDGQWLQNGIKPNTATVPALVSSTLDWEKVKSWNVGFDFGAFSNRLTGSFDWYIRKTLNMVGPAPQLPVILGIDVPITNNTDLKTYGWELELSWNDRLHNGLGYGIRFTLADAQTKITNYPNANKTLSNNSDSFYSGQKLGEIWGYETIGIAKSNEEMKAHLENLDRNYEKFHGKAPATPLMGQNAIGNTWEAGDIMYRDLNGDGVINDGSFTLDNHGDKRVNR</sequence>
<dbReference type="InterPro" id="IPR023997">
    <property type="entry name" value="TonB-dep_OMP_SusC/RagA_CS"/>
</dbReference>
<comment type="caution">
    <text evidence="9">The sequence shown here is derived from an EMBL/GenBank/DDBJ whole genome shotgun (WGS) entry which is preliminary data.</text>
</comment>
<dbReference type="NCBIfam" id="TIGR04057">
    <property type="entry name" value="SusC_RagA_signa"/>
    <property type="match status" value="1"/>
</dbReference>
<protein>
    <submittedName>
        <fullName evidence="9">TonB-dependent Receptor Plug domain-containing protein</fullName>
    </submittedName>
</protein>
<reference evidence="9" key="1">
    <citation type="journal article" date="2012" name="PLoS ONE">
        <title>Gene sets for utilization of primary and secondary nutrition supplies in the distal gut of endangered iberian lynx.</title>
        <authorList>
            <person name="Alcaide M."/>
            <person name="Messina E."/>
            <person name="Richter M."/>
            <person name="Bargiela R."/>
            <person name="Peplies J."/>
            <person name="Huws S.A."/>
            <person name="Newbold C.J."/>
            <person name="Golyshin P.N."/>
            <person name="Simon M.A."/>
            <person name="Lopez G."/>
            <person name="Yakimov M.M."/>
            <person name="Ferrer M."/>
        </authorList>
    </citation>
    <scope>NUCLEOTIDE SEQUENCE</scope>
</reference>
<dbReference type="NCBIfam" id="TIGR04056">
    <property type="entry name" value="OMP_RagA_SusC"/>
    <property type="match status" value="1"/>
</dbReference>
<dbReference type="InterPro" id="IPR036942">
    <property type="entry name" value="Beta-barrel_TonB_sf"/>
</dbReference>
<keyword evidence="4" id="KW-0798">TonB box</keyword>
<dbReference type="Gene3D" id="2.60.40.1120">
    <property type="entry name" value="Carboxypeptidase-like, regulatory domain"/>
    <property type="match status" value="1"/>
</dbReference>
<dbReference type="AlphaFoldDB" id="J9C6Y3"/>
<evidence type="ECO:0000259" key="7">
    <source>
        <dbReference type="Pfam" id="PF00593"/>
    </source>
</evidence>
<feature type="domain" description="TonB-dependent receptor plug" evidence="8">
    <location>
        <begin position="136"/>
        <end position="243"/>
    </location>
</feature>
<evidence type="ECO:0000256" key="5">
    <source>
        <dbReference type="ARBA" id="ARBA00023136"/>
    </source>
</evidence>
<evidence type="ECO:0000313" key="9">
    <source>
        <dbReference type="EMBL" id="EJW95575.1"/>
    </source>
</evidence>
<dbReference type="InterPro" id="IPR012910">
    <property type="entry name" value="Plug_dom"/>
</dbReference>
<dbReference type="Gene3D" id="2.40.170.20">
    <property type="entry name" value="TonB-dependent receptor, beta-barrel domain"/>
    <property type="match status" value="1"/>
</dbReference>
<evidence type="ECO:0000259" key="8">
    <source>
        <dbReference type="Pfam" id="PF07715"/>
    </source>
</evidence>
<keyword evidence="5" id="KW-0472">Membrane</keyword>
<keyword evidence="6" id="KW-0998">Cell outer membrane</keyword>
<keyword evidence="3" id="KW-0812">Transmembrane</keyword>
<dbReference type="SUPFAM" id="SSF49464">
    <property type="entry name" value="Carboxypeptidase regulatory domain-like"/>
    <property type="match status" value="1"/>
</dbReference>
<dbReference type="GO" id="GO:0009279">
    <property type="term" value="C:cell outer membrane"/>
    <property type="evidence" value="ECO:0007669"/>
    <property type="project" value="UniProtKB-SubCell"/>
</dbReference>
<gene>
    <name evidence="9" type="ORF">EVA_16315</name>
</gene>
<comment type="subcellular location">
    <subcellularLocation>
        <location evidence="1">Cell outer membrane</location>
        <topology evidence="1">Multi-pass membrane protein</topology>
    </subcellularLocation>
</comment>
<dbReference type="InterPro" id="IPR008969">
    <property type="entry name" value="CarboxyPept-like_regulatory"/>
</dbReference>
<dbReference type="Pfam" id="PF13715">
    <property type="entry name" value="CarbopepD_reg_2"/>
    <property type="match status" value="1"/>
</dbReference>
<evidence type="ECO:0000256" key="1">
    <source>
        <dbReference type="ARBA" id="ARBA00004571"/>
    </source>
</evidence>
<evidence type="ECO:0000256" key="2">
    <source>
        <dbReference type="ARBA" id="ARBA00022448"/>
    </source>
</evidence>
<dbReference type="FunFam" id="2.170.130.10:FF:000024">
    <property type="entry name" value="Outer membrane protein"/>
    <property type="match status" value="1"/>
</dbReference>
<feature type="domain" description="TonB-dependent receptor-like beta-barrel" evidence="7">
    <location>
        <begin position="428"/>
        <end position="837"/>
    </location>
</feature>
<name>J9C6Y3_9ZZZZ</name>
<dbReference type="PROSITE" id="PS52016">
    <property type="entry name" value="TONB_DEPENDENT_REC_3"/>
    <property type="match status" value="1"/>
</dbReference>
<dbReference type="Pfam" id="PF00593">
    <property type="entry name" value="TonB_dep_Rec_b-barrel"/>
    <property type="match status" value="1"/>
</dbReference>
<keyword evidence="2" id="KW-0813">Transport</keyword>
<evidence type="ECO:0000256" key="6">
    <source>
        <dbReference type="ARBA" id="ARBA00023237"/>
    </source>
</evidence>
<dbReference type="EMBL" id="AMCI01005720">
    <property type="protein sequence ID" value="EJW95575.1"/>
    <property type="molecule type" value="Genomic_DNA"/>
</dbReference>
<organism evidence="9">
    <name type="scientific">gut metagenome</name>
    <dbReference type="NCBI Taxonomy" id="749906"/>
    <lineage>
        <taxon>unclassified sequences</taxon>
        <taxon>metagenomes</taxon>
        <taxon>organismal metagenomes</taxon>
    </lineage>
</organism>
<dbReference type="SUPFAM" id="SSF56935">
    <property type="entry name" value="Porins"/>
    <property type="match status" value="1"/>
</dbReference>
<dbReference type="Gene3D" id="2.170.130.10">
    <property type="entry name" value="TonB-dependent receptor, plug domain"/>
    <property type="match status" value="1"/>
</dbReference>
<dbReference type="InterPro" id="IPR039426">
    <property type="entry name" value="TonB-dep_rcpt-like"/>
</dbReference>
<evidence type="ECO:0000256" key="4">
    <source>
        <dbReference type="ARBA" id="ARBA00023077"/>
    </source>
</evidence>
<accession>J9C6Y3</accession>
<dbReference type="InterPro" id="IPR037066">
    <property type="entry name" value="Plug_dom_sf"/>
</dbReference>